<organism evidence="3 4">
    <name type="scientific">Nephila pilipes</name>
    <name type="common">Giant wood spider</name>
    <name type="synonym">Nephila maculata</name>
    <dbReference type="NCBI Taxonomy" id="299642"/>
    <lineage>
        <taxon>Eukaryota</taxon>
        <taxon>Metazoa</taxon>
        <taxon>Ecdysozoa</taxon>
        <taxon>Arthropoda</taxon>
        <taxon>Chelicerata</taxon>
        <taxon>Arachnida</taxon>
        <taxon>Araneae</taxon>
        <taxon>Araneomorphae</taxon>
        <taxon>Entelegynae</taxon>
        <taxon>Araneoidea</taxon>
        <taxon>Nephilidae</taxon>
        <taxon>Nephila</taxon>
    </lineage>
</organism>
<dbReference type="Gene3D" id="3.90.70.10">
    <property type="entry name" value="Cysteine proteinases"/>
    <property type="match status" value="1"/>
</dbReference>
<reference evidence="3" key="1">
    <citation type="submission" date="2020-08" db="EMBL/GenBank/DDBJ databases">
        <title>Multicomponent nature underlies the extraordinary mechanical properties of spider dragline silk.</title>
        <authorList>
            <person name="Kono N."/>
            <person name="Nakamura H."/>
            <person name="Mori M."/>
            <person name="Yoshida Y."/>
            <person name="Ohtoshi R."/>
            <person name="Malay A.D."/>
            <person name="Moran D.A.P."/>
            <person name="Tomita M."/>
            <person name="Numata K."/>
            <person name="Arakawa K."/>
        </authorList>
    </citation>
    <scope>NUCLEOTIDE SEQUENCE</scope>
</reference>
<dbReference type="PANTHER" id="PTHR12411">
    <property type="entry name" value="CYSTEINE PROTEASE FAMILY C1-RELATED"/>
    <property type="match status" value="1"/>
</dbReference>
<dbReference type="GO" id="GO:0008234">
    <property type="term" value="F:cysteine-type peptidase activity"/>
    <property type="evidence" value="ECO:0007669"/>
    <property type="project" value="InterPro"/>
</dbReference>
<dbReference type="AlphaFoldDB" id="A0A8X6MLW4"/>
<dbReference type="GO" id="GO:0006508">
    <property type="term" value="P:proteolysis"/>
    <property type="evidence" value="ECO:0007669"/>
    <property type="project" value="InterPro"/>
</dbReference>
<dbReference type="SMART" id="SM00645">
    <property type="entry name" value="Pept_C1"/>
    <property type="match status" value="1"/>
</dbReference>
<comment type="similarity">
    <text evidence="1">Belongs to the peptidase C1 family.</text>
</comment>
<proteinExistence type="inferred from homology"/>
<dbReference type="EMBL" id="BMAW01094249">
    <property type="protein sequence ID" value="GFS64423.1"/>
    <property type="molecule type" value="Genomic_DNA"/>
</dbReference>
<evidence type="ECO:0000313" key="4">
    <source>
        <dbReference type="Proteomes" id="UP000887013"/>
    </source>
</evidence>
<name>A0A8X6MLW4_NEPPI</name>
<feature type="domain" description="Peptidase C1A papain C-terminal" evidence="2">
    <location>
        <begin position="2"/>
        <end position="94"/>
    </location>
</feature>
<dbReference type="SUPFAM" id="SSF54001">
    <property type="entry name" value="Cysteine proteinases"/>
    <property type="match status" value="1"/>
</dbReference>
<evidence type="ECO:0000313" key="3">
    <source>
        <dbReference type="EMBL" id="GFS64423.1"/>
    </source>
</evidence>
<evidence type="ECO:0000256" key="1">
    <source>
        <dbReference type="ARBA" id="ARBA00008455"/>
    </source>
</evidence>
<dbReference type="Proteomes" id="UP000887013">
    <property type="component" value="Unassembled WGS sequence"/>
</dbReference>
<sequence>MTSATSGNEGCEGGWMDQGFEYIKKNRGIDTESSYPYTAKEGTCHFKKSSVGATVTGYVDIPSGDEKALKQAVATVGPISVAIDASHESFQTYQ</sequence>
<dbReference type="InterPro" id="IPR013128">
    <property type="entry name" value="Peptidase_C1A"/>
</dbReference>
<dbReference type="Pfam" id="PF00112">
    <property type="entry name" value="Peptidase_C1"/>
    <property type="match status" value="1"/>
</dbReference>
<keyword evidence="4" id="KW-1185">Reference proteome</keyword>
<gene>
    <name evidence="3" type="ORF">NPIL_107251</name>
</gene>
<evidence type="ECO:0000259" key="2">
    <source>
        <dbReference type="SMART" id="SM00645"/>
    </source>
</evidence>
<dbReference type="InterPro" id="IPR000668">
    <property type="entry name" value="Peptidase_C1A_C"/>
</dbReference>
<accession>A0A8X6MLW4</accession>
<dbReference type="OrthoDB" id="10253408at2759"/>
<dbReference type="InterPro" id="IPR038765">
    <property type="entry name" value="Papain-like_cys_pep_sf"/>
</dbReference>
<protein>
    <submittedName>
        <fullName evidence="3">Cathepsin L</fullName>
    </submittedName>
</protein>
<comment type="caution">
    <text evidence="3">The sequence shown here is derived from an EMBL/GenBank/DDBJ whole genome shotgun (WGS) entry which is preliminary data.</text>
</comment>